<protein>
    <recommendedName>
        <fullName evidence="17">Hemolysin</fullName>
    </recommendedName>
</protein>
<evidence type="ECO:0000256" key="12">
    <source>
        <dbReference type="SAM" id="Phobius"/>
    </source>
</evidence>
<evidence type="ECO:0000256" key="9">
    <source>
        <dbReference type="PROSITE-ProRule" id="PRU00703"/>
    </source>
</evidence>
<feature type="compositionally biased region" description="Basic and acidic residues" evidence="11">
    <location>
        <begin position="433"/>
        <end position="443"/>
    </location>
</feature>
<feature type="domain" description="CNNM transmembrane" evidence="14">
    <location>
        <begin position="1"/>
        <end position="189"/>
    </location>
</feature>
<feature type="domain" description="CBS" evidence="13">
    <location>
        <begin position="276"/>
        <end position="333"/>
    </location>
</feature>
<organism evidence="15 16">
    <name type="scientific">Brachybacterium phenoliresistens</name>
    <dbReference type="NCBI Taxonomy" id="396014"/>
    <lineage>
        <taxon>Bacteria</taxon>
        <taxon>Bacillati</taxon>
        <taxon>Actinomycetota</taxon>
        <taxon>Actinomycetes</taxon>
        <taxon>Micrococcales</taxon>
        <taxon>Dermabacteraceae</taxon>
        <taxon>Brachybacterium</taxon>
    </lineage>
</organism>
<dbReference type="FunFam" id="3.10.580.10:FF:000002">
    <property type="entry name" value="Magnesium/cobalt efflux protein CorC"/>
    <property type="match status" value="1"/>
</dbReference>
<dbReference type="Gene3D" id="3.30.465.10">
    <property type="match status" value="1"/>
</dbReference>
<evidence type="ECO:0000256" key="1">
    <source>
        <dbReference type="ARBA" id="ARBA00004651"/>
    </source>
</evidence>
<evidence type="ECO:0000256" key="10">
    <source>
        <dbReference type="PROSITE-ProRule" id="PRU01193"/>
    </source>
</evidence>
<dbReference type="RefSeq" id="WP_038370101.1">
    <property type="nucleotide sequence ID" value="NZ_BAAAOW010000001.1"/>
</dbReference>
<dbReference type="OrthoDB" id="110231at2"/>
<comment type="caution">
    <text evidence="15">The sequence shown here is derived from an EMBL/GenBank/DDBJ whole genome shotgun (WGS) entry which is preliminary data.</text>
</comment>
<dbReference type="EMBL" id="JDYK01000002">
    <property type="protein sequence ID" value="EWS82620.1"/>
    <property type="molecule type" value="Genomic_DNA"/>
</dbReference>
<evidence type="ECO:0000313" key="16">
    <source>
        <dbReference type="Proteomes" id="UP000023067"/>
    </source>
</evidence>
<keyword evidence="6 10" id="KW-1133">Transmembrane helix</keyword>
<accession>Z9JW70</accession>
<comment type="similarity">
    <text evidence="2">Belongs to the UPF0053 family.</text>
</comment>
<dbReference type="Proteomes" id="UP000023067">
    <property type="component" value="Unassembled WGS sequence"/>
</dbReference>
<evidence type="ECO:0008006" key="17">
    <source>
        <dbReference type="Google" id="ProtNLM"/>
    </source>
</evidence>
<dbReference type="SUPFAM" id="SSF56176">
    <property type="entry name" value="FAD-binding/transporter-associated domain-like"/>
    <property type="match status" value="1"/>
</dbReference>
<dbReference type="PATRIC" id="fig|396014.3.peg.236"/>
<evidence type="ECO:0000256" key="5">
    <source>
        <dbReference type="ARBA" id="ARBA00022737"/>
    </source>
</evidence>
<keyword evidence="7 9" id="KW-0129">CBS domain</keyword>
<dbReference type="InterPro" id="IPR002550">
    <property type="entry name" value="CNNM"/>
</dbReference>
<evidence type="ECO:0000256" key="8">
    <source>
        <dbReference type="ARBA" id="ARBA00023136"/>
    </source>
</evidence>
<sequence length="443" mass="47663">MTALLLVLIPLAVLGVVVGASLTAADAALLAISRVALERALEDKPERLRRRVLHQHDDAPPTLAAIGLGRVMADAVMAVAITAIVFETLDGWVLPTLLSILIAGVGSFLAVSVSPRTLGRRRPEAVAIGLSLLISITRTVLGPPARLLIHIGSAFTPGGAVSGGPYATEAELRHSVDRALENEQLEHDERDMIQGVFDLGGTTVREIMVPRTDMVVITDDTSAEKAVRLFVRSGFSRVPVIGENVDDLLGVLYIKDVIRAVHSPWDPRADRPVRELMRPAQFIPEFVAADDLLRQMQASSVHVAIVVDEYGGVSGIVTIEDVLEEIVGDIADEHDRREPEIEELGEGRFRVPARESVSGTGELFGLEIDDDDVDSIGGLLGKALGRVPIIGSHADVLGLHLEAERTSGRRKRLSTLIVSRAAREEEPDSVEAPADHASEEHDD</sequence>
<evidence type="ECO:0000259" key="13">
    <source>
        <dbReference type="PROSITE" id="PS51371"/>
    </source>
</evidence>
<evidence type="ECO:0000256" key="11">
    <source>
        <dbReference type="SAM" id="MobiDB-lite"/>
    </source>
</evidence>
<dbReference type="SMART" id="SM01091">
    <property type="entry name" value="CorC_HlyC"/>
    <property type="match status" value="1"/>
</dbReference>
<dbReference type="SMART" id="SM00116">
    <property type="entry name" value="CBS"/>
    <property type="match status" value="2"/>
</dbReference>
<dbReference type="InterPro" id="IPR000644">
    <property type="entry name" value="CBS_dom"/>
</dbReference>
<comment type="subcellular location">
    <subcellularLocation>
        <location evidence="1">Cell membrane</location>
        <topology evidence="1">Multi-pass membrane protein</topology>
    </subcellularLocation>
</comment>
<dbReference type="GO" id="GO:0005886">
    <property type="term" value="C:plasma membrane"/>
    <property type="evidence" value="ECO:0007669"/>
    <property type="project" value="UniProtKB-SubCell"/>
</dbReference>
<dbReference type="InterPro" id="IPR016169">
    <property type="entry name" value="FAD-bd_PCMH_sub2"/>
</dbReference>
<dbReference type="HOGENOM" id="CLU_015237_4_2_11"/>
<gene>
    <name evidence="15" type="ORF">BF93_06185</name>
</gene>
<evidence type="ECO:0000256" key="3">
    <source>
        <dbReference type="ARBA" id="ARBA00022475"/>
    </source>
</evidence>
<dbReference type="SUPFAM" id="SSF54631">
    <property type="entry name" value="CBS-domain pair"/>
    <property type="match status" value="1"/>
</dbReference>
<dbReference type="Pfam" id="PF01595">
    <property type="entry name" value="CNNM"/>
    <property type="match status" value="1"/>
</dbReference>
<dbReference type="InterPro" id="IPR046342">
    <property type="entry name" value="CBS_dom_sf"/>
</dbReference>
<keyword evidence="3" id="KW-1003">Cell membrane</keyword>
<dbReference type="GO" id="GO:0050660">
    <property type="term" value="F:flavin adenine dinucleotide binding"/>
    <property type="evidence" value="ECO:0007669"/>
    <property type="project" value="InterPro"/>
</dbReference>
<dbReference type="Pfam" id="PF03471">
    <property type="entry name" value="CorC_HlyC"/>
    <property type="match status" value="1"/>
</dbReference>
<dbReference type="PROSITE" id="PS51846">
    <property type="entry name" value="CNNM"/>
    <property type="match status" value="1"/>
</dbReference>
<keyword evidence="8 10" id="KW-0472">Membrane</keyword>
<feature type="domain" description="CBS" evidence="13">
    <location>
        <begin position="208"/>
        <end position="267"/>
    </location>
</feature>
<dbReference type="eggNOG" id="COG1253">
    <property type="taxonomic scope" value="Bacteria"/>
</dbReference>
<keyword evidence="16" id="KW-1185">Reference proteome</keyword>
<dbReference type="InterPro" id="IPR005170">
    <property type="entry name" value="Transptr-assoc_dom"/>
</dbReference>
<reference evidence="15 16" key="1">
    <citation type="submission" date="2014-02" db="EMBL/GenBank/DDBJ databases">
        <title>Genome sequence of Brachybacterium phenoliresistens strain W13A50.</title>
        <authorList>
            <person name="Wang X."/>
        </authorList>
    </citation>
    <scope>NUCLEOTIDE SEQUENCE [LARGE SCALE GENOMIC DNA]</scope>
    <source>
        <strain evidence="15 16">W13A50</strain>
    </source>
</reference>
<evidence type="ECO:0000256" key="4">
    <source>
        <dbReference type="ARBA" id="ARBA00022692"/>
    </source>
</evidence>
<dbReference type="PANTHER" id="PTHR22777">
    <property type="entry name" value="HEMOLYSIN-RELATED"/>
    <property type="match status" value="1"/>
</dbReference>
<evidence type="ECO:0000259" key="14">
    <source>
        <dbReference type="PROSITE" id="PS51846"/>
    </source>
</evidence>
<dbReference type="STRING" id="396014.BF93_06185"/>
<dbReference type="InterPro" id="IPR036318">
    <property type="entry name" value="FAD-bd_PCMH-like_sf"/>
</dbReference>
<name>Z9JW70_9MICO</name>
<dbReference type="InterPro" id="IPR044751">
    <property type="entry name" value="Ion_transp-like_CBS"/>
</dbReference>
<dbReference type="CDD" id="cd04590">
    <property type="entry name" value="CBS_pair_CorC_HlyC_assoc"/>
    <property type="match status" value="1"/>
</dbReference>
<dbReference type="Pfam" id="PF00571">
    <property type="entry name" value="CBS"/>
    <property type="match status" value="2"/>
</dbReference>
<dbReference type="PANTHER" id="PTHR22777:SF32">
    <property type="entry name" value="UPF0053 INNER MEMBRANE PROTEIN YFJD"/>
    <property type="match status" value="1"/>
</dbReference>
<dbReference type="PROSITE" id="PS51371">
    <property type="entry name" value="CBS"/>
    <property type="match status" value="2"/>
</dbReference>
<evidence type="ECO:0000256" key="7">
    <source>
        <dbReference type="ARBA" id="ARBA00023122"/>
    </source>
</evidence>
<proteinExistence type="inferred from homology"/>
<evidence type="ECO:0000256" key="2">
    <source>
        <dbReference type="ARBA" id="ARBA00006337"/>
    </source>
</evidence>
<dbReference type="AlphaFoldDB" id="Z9JW70"/>
<evidence type="ECO:0000256" key="6">
    <source>
        <dbReference type="ARBA" id="ARBA00022989"/>
    </source>
</evidence>
<feature type="transmembrane region" description="Helical" evidence="12">
    <location>
        <begin position="92"/>
        <end position="113"/>
    </location>
</feature>
<feature type="region of interest" description="Disordered" evidence="11">
    <location>
        <begin position="418"/>
        <end position="443"/>
    </location>
</feature>
<dbReference type="Gene3D" id="3.10.580.10">
    <property type="entry name" value="CBS-domain"/>
    <property type="match status" value="1"/>
</dbReference>
<keyword evidence="5" id="KW-0677">Repeat</keyword>
<evidence type="ECO:0000313" key="15">
    <source>
        <dbReference type="EMBL" id="EWS82620.1"/>
    </source>
</evidence>
<keyword evidence="4 10" id="KW-0812">Transmembrane</keyword>